<evidence type="ECO:0000259" key="1">
    <source>
        <dbReference type="Pfam" id="PF03959"/>
    </source>
</evidence>
<reference evidence="2 3" key="1">
    <citation type="submission" date="2024-10" db="EMBL/GenBank/DDBJ databases">
        <authorList>
            <person name="Ryan C."/>
        </authorList>
    </citation>
    <scope>NUCLEOTIDE SEQUENCE [LARGE SCALE GENOMIC DNA]</scope>
</reference>
<name>A0ABC9HDS3_9POAL</name>
<gene>
    <name evidence="2" type="ORF">URODEC1_LOCUS124500</name>
</gene>
<proteinExistence type="predicted"/>
<dbReference type="Proteomes" id="UP001497457">
    <property type="component" value="Unassembled WGS sequence"/>
</dbReference>
<dbReference type="InterPro" id="IPR005645">
    <property type="entry name" value="FSH-like_dom"/>
</dbReference>
<sequence>MEQEKKAKVLCLHGFRTSGSFLKKQISKWHPSIFQQFDMVFPDGIFPAGGKSDIEGIFPPPYFEWFQFNKEFTDYTNLDECISYLCDYMVKNGPFEGLLGFSQVKMKTNEPSFTEQQRWGATLSALLIGYQAQGKVLTDHPPIKFMVSISGSKFRDPSICDVAYKDSIKVKSVHFIGEKDWLKVPSEELASAFDDPLIIRHPQGHTVPRLDDASVKQLSEWSSRILEDPKNGDLHVPKVLDSEESSGAELAENLVEKVAA</sequence>
<dbReference type="InterPro" id="IPR029058">
    <property type="entry name" value="AB_hydrolase_fold"/>
</dbReference>
<comment type="caution">
    <text evidence="2">The sequence shown here is derived from an EMBL/GenBank/DDBJ whole genome shotgun (WGS) entry which is preliminary data.</text>
</comment>
<dbReference type="EMBL" id="CAXIPR030004612">
    <property type="protein sequence ID" value="CAM0151581.1"/>
    <property type="molecule type" value="Genomic_DNA"/>
</dbReference>
<evidence type="ECO:0000313" key="2">
    <source>
        <dbReference type="EMBL" id="CAM0151581.1"/>
    </source>
</evidence>
<organism evidence="2 3">
    <name type="scientific">Urochloa decumbens</name>
    <dbReference type="NCBI Taxonomy" id="240449"/>
    <lineage>
        <taxon>Eukaryota</taxon>
        <taxon>Viridiplantae</taxon>
        <taxon>Streptophyta</taxon>
        <taxon>Embryophyta</taxon>
        <taxon>Tracheophyta</taxon>
        <taxon>Spermatophyta</taxon>
        <taxon>Magnoliopsida</taxon>
        <taxon>Liliopsida</taxon>
        <taxon>Poales</taxon>
        <taxon>Poaceae</taxon>
        <taxon>PACMAD clade</taxon>
        <taxon>Panicoideae</taxon>
        <taxon>Panicodae</taxon>
        <taxon>Paniceae</taxon>
        <taxon>Melinidinae</taxon>
        <taxon>Urochloa</taxon>
    </lineage>
</organism>
<keyword evidence="3" id="KW-1185">Reference proteome</keyword>
<accession>A0ABC9HDS3</accession>
<dbReference type="AlphaFoldDB" id="A0ABC9HDS3"/>
<dbReference type="Gene3D" id="3.40.50.1820">
    <property type="entry name" value="alpha/beta hydrolase"/>
    <property type="match status" value="1"/>
</dbReference>
<dbReference type="PANTHER" id="PTHR22778:SF55">
    <property type="entry name" value="ESTERASE C25G4.2-LIKE"/>
    <property type="match status" value="1"/>
</dbReference>
<dbReference type="Pfam" id="PF03959">
    <property type="entry name" value="FSH1"/>
    <property type="match status" value="1"/>
</dbReference>
<protein>
    <recommendedName>
        <fullName evidence="1">Serine hydrolase domain-containing protein</fullName>
    </recommendedName>
</protein>
<evidence type="ECO:0000313" key="3">
    <source>
        <dbReference type="Proteomes" id="UP001497457"/>
    </source>
</evidence>
<dbReference type="FunFam" id="3.40.50.1820:FF:000225">
    <property type="entry name" value="Os07g0687100 protein"/>
    <property type="match status" value="1"/>
</dbReference>
<dbReference type="PANTHER" id="PTHR22778">
    <property type="entry name" value="OVARIAN CANCER GENE-2 PROTEIN-RELATED"/>
    <property type="match status" value="1"/>
</dbReference>
<feature type="domain" description="Serine hydrolase" evidence="1">
    <location>
        <begin position="5"/>
        <end position="213"/>
    </location>
</feature>